<dbReference type="CDD" id="cd00038">
    <property type="entry name" value="CAP_ED"/>
    <property type="match status" value="1"/>
</dbReference>
<organism evidence="1 2">
    <name type="scientific">Sphingomicrobium sediminis</name>
    <dbReference type="NCBI Taxonomy" id="2950949"/>
    <lineage>
        <taxon>Bacteria</taxon>
        <taxon>Pseudomonadati</taxon>
        <taxon>Pseudomonadota</taxon>
        <taxon>Alphaproteobacteria</taxon>
        <taxon>Sphingomonadales</taxon>
        <taxon>Sphingomonadaceae</taxon>
        <taxon>Sphingomicrobium</taxon>
    </lineage>
</organism>
<dbReference type="Proteomes" id="UP001155128">
    <property type="component" value="Unassembled WGS sequence"/>
</dbReference>
<evidence type="ECO:0008006" key="3">
    <source>
        <dbReference type="Google" id="ProtNLM"/>
    </source>
</evidence>
<accession>A0A9X2EN19</accession>
<sequence length="110" mass="12025">MEKGRLLHVSDGHVIAGPDRPFPWCAVILSGAVALVRLGAPLGQSHDRLGAGCVLGDPYHDRLPMLAIAVGATELCCLPRTELLGWLERRPQLTRFFLRSTMEAKNRARG</sequence>
<keyword evidence="2" id="KW-1185">Reference proteome</keyword>
<evidence type="ECO:0000313" key="1">
    <source>
        <dbReference type="EMBL" id="MCM8558212.1"/>
    </source>
</evidence>
<dbReference type="Gene3D" id="2.60.120.10">
    <property type="entry name" value="Jelly Rolls"/>
    <property type="match status" value="1"/>
</dbReference>
<dbReference type="InterPro" id="IPR014710">
    <property type="entry name" value="RmlC-like_jellyroll"/>
</dbReference>
<name>A0A9X2EN19_9SPHN</name>
<reference evidence="1" key="1">
    <citation type="submission" date="2022-06" db="EMBL/GenBank/DDBJ databases">
        <title>Sphingomicrobium sedimins sp. nov., a marine bacterium isolated from tidal flat.</title>
        <authorList>
            <person name="Kim C.-H."/>
            <person name="Yoo Y."/>
            <person name="Kim J.-J."/>
        </authorList>
    </citation>
    <scope>NUCLEOTIDE SEQUENCE</scope>
    <source>
        <strain evidence="1">GRR-S6-50</strain>
    </source>
</reference>
<comment type="caution">
    <text evidence="1">The sequence shown here is derived from an EMBL/GenBank/DDBJ whole genome shotgun (WGS) entry which is preliminary data.</text>
</comment>
<dbReference type="InterPro" id="IPR018490">
    <property type="entry name" value="cNMP-bd_dom_sf"/>
</dbReference>
<proteinExistence type="predicted"/>
<dbReference type="InterPro" id="IPR000595">
    <property type="entry name" value="cNMP-bd_dom"/>
</dbReference>
<gene>
    <name evidence="1" type="ORF">NDO55_10330</name>
</gene>
<dbReference type="EMBL" id="JAMSHT010000001">
    <property type="protein sequence ID" value="MCM8558212.1"/>
    <property type="molecule type" value="Genomic_DNA"/>
</dbReference>
<evidence type="ECO:0000313" key="2">
    <source>
        <dbReference type="Proteomes" id="UP001155128"/>
    </source>
</evidence>
<dbReference type="RefSeq" id="WP_252114951.1">
    <property type="nucleotide sequence ID" value="NZ_JAMSHT010000001.1"/>
</dbReference>
<protein>
    <recommendedName>
        <fullName evidence="3">Cyclic nucleotide-binding domain-containing protein</fullName>
    </recommendedName>
</protein>
<dbReference type="AlphaFoldDB" id="A0A9X2EN19"/>
<dbReference type="SUPFAM" id="SSF51206">
    <property type="entry name" value="cAMP-binding domain-like"/>
    <property type="match status" value="1"/>
</dbReference>